<dbReference type="PANTHER" id="PTHR35371:SF1">
    <property type="entry name" value="BLR7753 PROTEIN"/>
    <property type="match status" value="1"/>
</dbReference>
<keyword evidence="7" id="KW-1185">Reference proteome</keyword>
<dbReference type="RefSeq" id="WP_090229246.1">
    <property type="nucleotide sequence ID" value="NZ_FNNU01000004.1"/>
</dbReference>
<dbReference type="InterPro" id="IPR001129">
    <property type="entry name" value="Membr-assoc_MAPEG"/>
</dbReference>
<dbReference type="AlphaFoldDB" id="A0A1H3BAL1"/>
<evidence type="ECO:0000313" key="6">
    <source>
        <dbReference type="EMBL" id="SDX38963.1"/>
    </source>
</evidence>
<keyword evidence="2 5" id="KW-0812">Transmembrane</keyword>
<dbReference type="Pfam" id="PF01124">
    <property type="entry name" value="MAPEG"/>
    <property type="match status" value="1"/>
</dbReference>
<evidence type="ECO:0000256" key="4">
    <source>
        <dbReference type="ARBA" id="ARBA00023136"/>
    </source>
</evidence>
<dbReference type="InterPro" id="IPR023352">
    <property type="entry name" value="MAPEG-like_dom_sf"/>
</dbReference>
<dbReference type="PANTHER" id="PTHR35371">
    <property type="entry name" value="INNER MEMBRANE PROTEIN"/>
    <property type="match status" value="1"/>
</dbReference>
<feature type="transmembrane region" description="Helical" evidence="5">
    <location>
        <begin position="110"/>
        <end position="126"/>
    </location>
</feature>
<dbReference type="EMBL" id="FNNU01000004">
    <property type="protein sequence ID" value="SDX38963.1"/>
    <property type="molecule type" value="Genomic_DNA"/>
</dbReference>
<sequence>MSVPFWCVFIAALLIYLAKLPVAKAMNAENGGYDNRHPRAQQANLTGAGARALAAHLNSIEIFPLFLAGVLMAHTTQTHGWLVDALAVIFVISRLVYLWFYYIGLTWQRSLVWFVGLACCLLLMLTPTL</sequence>
<comment type="subcellular location">
    <subcellularLocation>
        <location evidence="1">Membrane</location>
    </subcellularLocation>
</comment>
<feature type="transmembrane region" description="Helical" evidence="5">
    <location>
        <begin position="85"/>
        <end position="104"/>
    </location>
</feature>
<organism evidence="6 7">
    <name type="scientific">Pseudomonas kuykendallii</name>
    <dbReference type="NCBI Taxonomy" id="1007099"/>
    <lineage>
        <taxon>Bacteria</taxon>
        <taxon>Pseudomonadati</taxon>
        <taxon>Pseudomonadota</taxon>
        <taxon>Gammaproteobacteria</taxon>
        <taxon>Pseudomonadales</taxon>
        <taxon>Pseudomonadaceae</taxon>
        <taxon>Pseudomonas</taxon>
    </lineage>
</organism>
<evidence type="ECO:0000256" key="2">
    <source>
        <dbReference type="ARBA" id="ARBA00022692"/>
    </source>
</evidence>
<keyword evidence="3 5" id="KW-1133">Transmembrane helix</keyword>
<evidence type="ECO:0000256" key="3">
    <source>
        <dbReference type="ARBA" id="ARBA00022989"/>
    </source>
</evidence>
<dbReference type="SUPFAM" id="SSF161084">
    <property type="entry name" value="MAPEG domain-like"/>
    <property type="match status" value="1"/>
</dbReference>
<keyword evidence="4 5" id="KW-0472">Membrane</keyword>
<name>A0A1H3BAL1_9PSED</name>
<dbReference type="Gene3D" id="1.20.120.550">
    <property type="entry name" value="Membrane associated eicosanoid/glutathione metabolism-like domain"/>
    <property type="match status" value="1"/>
</dbReference>
<gene>
    <name evidence="6" type="ORF">SAMN05216287_2771</name>
</gene>
<evidence type="ECO:0000313" key="7">
    <source>
        <dbReference type="Proteomes" id="UP000243778"/>
    </source>
</evidence>
<reference evidence="7" key="1">
    <citation type="submission" date="2016-10" db="EMBL/GenBank/DDBJ databases">
        <authorList>
            <person name="Varghese N."/>
            <person name="Submissions S."/>
        </authorList>
    </citation>
    <scope>NUCLEOTIDE SEQUENCE [LARGE SCALE GENOMIC DNA]</scope>
    <source>
        <strain evidence="7">NRRL B-59562</strain>
    </source>
</reference>
<dbReference type="Proteomes" id="UP000243778">
    <property type="component" value="Unassembled WGS sequence"/>
</dbReference>
<protein>
    <submittedName>
        <fullName evidence="6">Uncharacterized conserved protein, MAPEG superfamily</fullName>
    </submittedName>
</protein>
<dbReference type="STRING" id="1007099.SAMN05216287_2771"/>
<dbReference type="GO" id="GO:0016020">
    <property type="term" value="C:membrane"/>
    <property type="evidence" value="ECO:0007669"/>
    <property type="project" value="UniProtKB-SubCell"/>
</dbReference>
<proteinExistence type="predicted"/>
<dbReference type="OrthoDB" id="513661at2"/>
<evidence type="ECO:0000256" key="5">
    <source>
        <dbReference type="SAM" id="Phobius"/>
    </source>
</evidence>
<accession>A0A1H3BAL1</accession>
<evidence type="ECO:0000256" key="1">
    <source>
        <dbReference type="ARBA" id="ARBA00004370"/>
    </source>
</evidence>